<comment type="similarity">
    <text evidence="1">Belongs to the glycosyl hydrolase 13 family.</text>
</comment>
<dbReference type="InterPro" id="IPR013780">
    <property type="entry name" value="Glyco_hydro_b"/>
</dbReference>
<feature type="domain" description="Glycosyl hydrolase family 13 catalytic" evidence="2">
    <location>
        <begin position="186"/>
        <end position="560"/>
    </location>
</feature>
<dbReference type="Pfam" id="PF21653">
    <property type="entry name" value="pulA_all-beta"/>
    <property type="match status" value="1"/>
</dbReference>
<dbReference type="Gene3D" id="2.60.40.10">
    <property type="entry name" value="Immunoglobulins"/>
    <property type="match status" value="1"/>
</dbReference>
<evidence type="ECO:0000313" key="3">
    <source>
        <dbReference type="EMBL" id="KAA9000946.1"/>
    </source>
</evidence>
<dbReference type="CDD" id="cd11341">
    <property type="entry name" value="AmyAc_Pullulanase_LD-like"/>
    <property type="match status" value="1"/>
</dbReference>
<dbReference type="Proteomes" id="UP000367750">
    <property type="component" value="Unassembled WGS sequence"/>
</dbReference>
<dbReference type="InterPro" id="IPR006047">
    <property type="entry name" value="GH13_cat_dom"/>
</dbReference>
<protein>
    <submittedName>
        <fullName evidence="3">Type I pullulanase</fullName>
        <ecNumber evidence="3">3.2.1.41</ecNumber>
    </submittedName>
</protein>
<evidence type="ECO:0000313" key="4">
    <source>
        <dbReference type="Proteomes" id="UP000367750"/>
    </source>
</evidence>
<dbReference type="OrthoDB" id="9761875at2"/>
<dbReference type="SMR" id="A0A5J5G2D1"/>
<dbReference type="GO" id="GO:0005975">
    <property type="term" value="P:carbohydrate metabolic process"/>
    <property type="evidence" value="ECO:0007669"/>
    <property type="project" value="InterPro"/>
</dbReference>
<dbReference type="Gene3D" id="2.60.40.1180">
    <property type="entry name" value="Golgi alpha-mannosidase II"/>
    <property type="match status" value="1"/>
</dbReference>
<dbReference type="Pfam" id="PF02922">
    <property type="entry name" value="CBM_48"/>
    <property type="match status" value="1"/>
</dbReference>
<dbReference type="CDD" id="cd02860">
    <property type="entry name" value="E_set_Pullulanase"/>
    <property type="match status" value="1"/>
</dbReference>
<dbReference type="NCBIfam" id="TIGR02104">
    <property type="entry name" value="pulA_typeI"/>
    <property type="match status" value="1"/>
</dbReference>
<keyword evidence="3" id="KW-0326">Glycosidase</keyword>
<dbReference type="Gene3D" id="3.20.20.80">
    <property type="entry name" value="Glycosidases"/>
    <property type="match status" value="1"/>
</dbReference>
<dbReference type="InterPro" id="IPR013783">
    <property type="entry name" value="Ig-like_fold"/>
</dbReference>
<evidence type="ECO:0000259" key="2">
    <source>
        <dbReference type="SMART" id="SM00642"/>
    </source>
</evidence>
<dbReference type="SUPFAM" id="SSF51445">
    <property type="entry name" value="(Trans)glycosidases"/>
    <property type="match status" value="1"/>
</dbReference>
<reference evidence="3 4" key="1">
    <citation type="submission" date="2019-09" db="EMBL/GenBank/DDBJ databases">
        <title>Bacillus ochoae sp. nov., Paenibacillus whitsoniae sp. nov., Paenibacillus spiritus sp. nov. Isolated from the Mars Exploration Rover during spacecraft assembly.</title>
        <authorList>
            <person name="Seuylemezian A."/>
            <person name="Vaishampayan P."/>
        </authorList>
    </citation>
    <scope>NUCLEOTIDE SEQUENCE [LARGE SCALE GENOMIC DNA]</scope>
    <source>
        <strain evidence="3 4">MER_111</strain>
    </source>
</reference>
<dbReference type="SUPFAM" id="SSF81296">
    <property type="entry name" value="E set domains"/>
    <property type="match status" value="1"/>
</dbReference>
<sequence length="664" mass="74044">MSVQREMEEPLYYGDPAATGGVSVFDPAFDEMFAYDGGDLGVSYSPEATTFKLWAPTALEAEVALYDAGTGGTAERLAMSREARGVWSLAVNRNLEGAFYTFRVRLQEDRWQEAADPYARAVGVNGDRGAILDLRGTDPEGWAEDRVDAEPLEAPTDAVIYELHVRDLSIHPASGISAKGKFAGLAESGTRGPGGIRTGLDHIADLGVTHVQLLPVYDYSTESVDESRLDEPQFNWGYDPKNYNVPEGSYATDPYVPGVRIRELKEMIQALHRRGLRVIMDVVYNHVYDGYRANFSKLVPGYYLRYAEDGTLSNGSGCGNDNATERIMMSRFIVESVLYWAKEYHFDGFRFDLMGLMDYDTINEVRRRLDEIDPTIMTIGEGWIIDTELDTNRLAHQKNSKEMPRIGQFSDDFRDTVKGDIFIFDRKGFVSGARGFERKVKTVVAGGIPFAPGLAGFAHEPDQSVNYVECHDNHTLWDKLVLSNEDAGEEHLRALHRLASAMVMTSQGIAFLHAGQEFMRTKGGVENSYKSPDEVNWLDWERCAERQDDVAYMKRLISLRLRHPAFRLRKAEDIRHHLFFEPAPLGTVAYTLRGHAGGDAAEHLFVAYNPKPEGAVFELPELGDWKPIFGDEILGDLSANRLELTGAGMAVVAVLPQSGLATHD</sequence>
<dbReference type="InterPro" id="IPR049117">
    <property type="entry name" value="pulA_all-beta"/>
</dbReference>
<dbReference type="Pfam" id="PF00128">
    <property type="entry name" value="Alpha-amylase"/>
    <property type="match status" value="1"/>
</dbReference>
<proteinExistence type="inferred from homology"/>
<keyword evidence="3" id="KW-0378">Hydrolase</keyword>
<accession>A0A5J5G2D1</accession>
<dbReference type="RefSeq" id="WP_150458862.1">
    <property type="nucleotide sequence ID" value="NZ_VYKK01000020.1"/>
</dbReference>
<organism evidence="3 4">
    <name type="scientific">Paenibacillus spiritus</name>
    <dbReference type="NCBI Taxonomy" id="2496557"/>
    <lineage>
        <taxon>Bacteria</taxon>
        <taxon>Bacillati</taxon>
        <taxon>Bacillota</taxon>
        <taxon>Bacilli</taxon>
        <taxon>Bacillales</taxon>
        <taxon>Paenibacillaceae</taxon>
        <taxon>Paenibacillus</taxon>
    </lineage>
</organism>
<dbReference type="InterPro" id="IPR011840">
    <property type="entry name" value="PulA_typeI"/>
</dbReference>
<dbReference type="PANTHER" id="PTHR43002">
    <property type="entry name" value="GLYCOGEN DEBRANCHING ENZYME"/>
    <property type="match status" value="1"/>
</dbReference>
<comment type="caution">
    <text evidence="3">The sequence shown here is derived from an EMBL/GenBank/DDBJ whole genome shotgun (WGS) entry which is preliminary data.</text>
</comment>
<dbReference type="EMBL" id="VYKK01000020">
    <property type="protein sequence ID" value="KAA9000946.1"/>
    <property type="molecule type" value="Genomic_DNA"/>
</dbReference>
<dbReference type="InterPro" id="IPR014756">
    <property type="entry name" value="Ig_E-set"/>
</dbReference>
<dbReference type="GO" id="GO:0051060">
    <property type="term" value="F:pullulanase activity"/>
    <property type="evidence" value="ECO:0007669"/>
    <property type="project" value="UniProtKB-EC"/>
</dbReference>
<dbReference type="AlphaFoldDB" id="A0A5J5G2D1"/>
<gene>
    <name evidence="3" type="primary">pulA</name>
    <name evidence="3" type="ORF">F4V43_13935</name>
</gene>
<name>A0A5J5G2D1_9BACL</name>
<dbReference type="EC" id="3.2.1.41" evidence="3"/>
<dbReference type="InterPro" id="IPR017853">
    <property type="entry name" value="GH"/>
</dbReference>
<evidence type="ECO:0000256" key="1">
    <source>
        <dbReference type="ARBA" id="ARBA00008061"/>
    </source>
</evidence>
<keyword evidence="4" id="KW-1185">Reference proteome</keyword>
<dbReference type="InterPro" id="IPR004193">
    <property type="entry name" value="Glyco_hydro_13_N"/>
</dbReference>
<dbReference type="SMART" id="SM00642">
    <property type="entry name" value="Aamy"/>
    <property type="match status" value="1"/>
</dbReference>